<evidence type="ECO:0008006" key="5">
    <source>
        <dbReference type="Google" id="ProtNLM"/>
    </source>
</evidence>
<evidence type="ECO:0000256" key="1">
    <source>
        <dbReference type="SAM" id="MobiDB-lite"/>
    </source>
</evidence>
<evidence type="ECO:0000256" key="2">
    <source>
        <dbReference type="SAM" id="Phobius"/>
    </source>
</evidence>
<dbReference type="EMBL" id="MQUR01000032">
    <property type="protein sequence ID" value="OLZ66064.1"/>
    <property type="molecule type" value="Genomic_DNA"/>
</dbReference>
<evidence type="ECO:0000313" key="4">
    <source>
        <dbReference type="Proteomes" id="UP000187151"/>
    </source>
</evidence>
<dbReference type="Proteomes" id="UP000187151">
    <property type="component" value="Unassembled WGS sequence"/>
</dbReference>
<feature type="region of interest" description="Disordered" evidence="1">
    <location>
        <begin position="1"/>
        <end position="32"/>
    </location>
</feature>
<dbReference type="RefSeq" id="WP_076044304.1">
    <property type="nucleotide sequence ID" value="NZ_MQUR01000032.1"/>
</dbReference>
<keyword evidence="2" id="KW-0472">Membrane</keyword>
<gene>
    <name evidence="3" type="ORF">AVW11_15785</name>
</gene>
<reference evidence="3 4" key="1">
    <citation type="submission" date="2016-01" db="EMBL/GenBank/DDBJ databases">
        <title>Streptomyces amritsarensis strain MTCC 11845 genome sequencing and assembly.</title>
        <authorList>
            <person name="Sharma D."/>
            <person name="Nair G.R."/>
            <person name="Kaur G."/>
            <person name="Manhas R.K."/>
            <person name="Mayilraj S."/>
        </authorList>
    </citation>
    <scope>NUCLEOTIDE SEQUENCE [LARGE SCALE GENOMIC DNA]</scope>
    <source>
        <strain evidence="3 4">MTCC 11845</strain>
    </source>
</reference>
<keyword evidence="2" id="KW-1133">Transmembrane helix</keyword>
<keyword evidence="2" id="KW-0812">Transmembrane</keyword>
<evidence type="ECO:0000313" key="3">
    <source>
        <dbReference type="EMBL" id="OLZ66064.1"/>
    </source>
</evidence>
<protein>
    <recommendedName>
        <fullName evidence="5">Secreted protein</fullName>
    </recommendedName>
</protein>
<comment type="caution">
    <text evidence="3">The sequence shown here is derived from an EMBL/GenBank/DDBJ whole genome shotgun (WGS) entry which is preliminary data.</text>
</comment>
<accession>A0ABX3G1V7</accession>
<keyword evidence="4" id="KW-1185">Reference proteome</keyword>
<feature type="transmembrane region" description="Helical" evidence="2">
    <location>
        <begin position="39"/>
        <end position="60"/>
    </location>
</feature>
<organism evidence="3 4">
    <name type="scientific">Streptomyces amritsarensis</name>
    <dbReference type="NCBI Taxonomy" id="681158"/>
    <lineage>
        <taxon>Bacteria</taxon>
        <taxon>Bacillati</taxon>
        <taxon>Actinomycetota</taxon>
        <taxon>Actinomycetes</taxon>
        <taxon>Kitasatosporales</taxon>
        <taxon>Streptomycetaceae</taxon>
        <taxon>Streptomyces</taxon>
    </lineage>
</organism>
<name>A0ABX3G1V7_9ACTN</name>
<feature type="compositionally biased region" description="Basic and acidic residues" evidence="1">
    <location>
        <begin position="14"/>
        <end position="24"/>
    </location>
</feature>
<sequence>MISDPELDGGWQADRAEGPAERLAPHGAEADGPGARRPWLWALGGAVTASAVWALGLYTLGDRLAAPELSYRAAENLCEDFRARALGRIAGDLHRYRPVNKEHDHPAVRGAVCELRNGESVSSLTVRAQVDLHRKTDPAPEFDVPSLGLVAALGAGSTEAVQGLGERAVFFTTPGDGVVQLRVLDGGAVFTIEAYGTGTAQNTPTDTAVMQAAMVEDARALMAVLKE</sequence>
<proteinExistence type="predicted"/>